<gene>
    <name evidence="2" type="ORF">IPA_07730</name>
</gene>
<feature type="transmembrane region" description="Helical" evidence="1">
    <location>
        <begin position="6"/>
        <end position="31"/>
    </location>
</feature>
<dbReference type="Proteomes" id="UP001063698">
    <property type="component" value="Chromosome"/>
</dbReference>
<name>A0A977PL76_9CREN</name>
<keyword evidence="1" id="KW-0472">Membrane</keyword>
<keyword evidence="1" id="KW-1133">Transmembrane helix</keyword>
<dbReference type="EMBL" id="CP006868">
    <property type="protein sequence ID" value="UXD22728.1"/>
    <property type="molecule type" value="Genomic_DNA"/>
</dbReference>
<organism evidence="2 3">
    <name type="scientific">Ignicoccus pacificus DSM 13166</name>
    <dbReference type="NCBI Taxonomy" id="940294"/>
    <lineage>
        <taxon>Archaea</taxon>
        <taxon>Thermoproteota</taxon>
        <taxon>Thermoprotei</taxon>
        <taxon>Desulfurococcales</taxon>
        <taxon>Desulfurococcaceae</taxon>
        <taxon>Ignicoccus</taxon>
    </lineage>
</organism>
<sequence>MSEEDPLWLVAIAAFVLVLTLVALLSALANLDYSINIMAREINDFKDQLSHQYRSISDDLGTIKKELSSTLKIVTKTLTKMITVTSAALKVVTVTKQMNLTTSIVTTLSKVVERVKTITLTKTLISWVTHETTTLITTMISTISTDVISERTIVVEPADPVTITVKTREVTERTITKTYSTTKTLMLTVTLTRTMIITTCPMQKEREEVNGFFMVVEQLSPGWALKIKCHGNVTVAIGESVYWYKESDEGKERVVIQNADEMLMCDGIYVTRNTAPQVLTLTVMAKGEGSLGITSLPPYSRSVIG</sequence>
<dbReference type="AlphaFoldDB" id="A0A977PL76"/>
<evidence type="ECO:0000313" key="3">
    <source>
        <dbReference type="Proteomes" id="UP001063698"/>
    </source>
</evidence>
<reference evidence="2" key="1">
    <citation type="submission" date="2013-11" db="EMBL/GenBank/DDBJ databases">
        <title>Comparative genomics of Ignicoccus.</title>
        <authorList>
            <person name="Podar M."/>
        </authorList>
    </citation>
    <scope>NUCLEOTIDE SEQUENCE</scope>
    <source>
        <strain evidence="2">DSM 13166</strain>
    </source>
</reference>
<evidence type="ECO:0000313" key="2">
    <source>
        <dbReference type="EMBL" id="UXD22728.1"/>
    </source>
</evidence>
<protein>
    <submittedName>
        <fullName evidence="2">Uncharacterized protein</fullName>
    </submittedName>
</protein>
<proteinExistence type="predicted"/>
<keyword evidence="1" id="KW-0812">Transmembrane</keyword>
<keyword evidence="3" id="KW-1185">Reference proteome</keyword>
<dbReference type="KEGG" id="ipc:IPA_07730"/>
<accession>A0A977PL76</accession>
<evidence type="ECO:0000256" key="1">
    <source>
        <dbReference type="SAM" id="Phobius"/>
    </source>
</evidence>